<dbReference type="SUPFAM" id="SSF56672">
    <property type="entry name" value="DNA/RNA polymerases"/>
    <property type="match status" value="1"/>
</dbReference>
<name>A0A2I0VBX3_9ASPA</name>
<dbReference type="PANTHER" id="PTHR24559:SF444">
    <property type="entry name" value="REVERSE TRANSCRIPTASE DOMAIN-CONTAINING PROTEIN"/>
    <property type="match status" value="1"/>
</dbReference>
<organism evidence="2 3">
    <name type="scientific">Dendrobium catenatum</name>
    <dbReference type="NCBI Taxonomy" id="906689"/>
    <lineage>
        <taxon>Eukaryota</taxon>
        <taxon>Viridiplantae</taxon>
        <taxon>Streptophyta</taxon>
        <taxon>Embryophyta</taxon>
        <taxon>Tracheophyta</taxon>
        <taxon>Spermatophyta</taxon>
        <taxon>Magnoliopsida</taxon>
        <taxon>Liliopsida</taxon>
        <taxon>Asparagales</taxon>
        <taxon>Orchidaceae</taxon>
        <taxon>Epidendroideae</taxon>
        <taxon>Malaxideae</taxon>
        <taxon>Dendrobiinae</taxon>
        <taxon>Dendrobium</taxon>
    </lineage>
</organism>
<dbReference type="Gene3D" id="3.30.70.270">
    <property type="match status" value="1"/>
</dbReference>
<dbReference type="Gene3D" id="3.10.10.10">
    <property type="entry name" value="HIV Type 1 Reverse Transcriptase, subunit A, domain 1"/>
    <property type="match status" value="1"/>
</dbReference>
<dbReference type="InterPro" id="IPR000477">
    <property type="entry name" value="RT_dom"/>
</dbReference>
<dbReference type="InterPro" id="IPR043502">
    <property type="entry name" value="DNA/RNA_pol_sf"/>
</dbReference>
<feature type="domain" description="Reverse transcriptase" evidence="1">
    <location>
        <begin position="2"/>
        <end position="73"/>
    </location>
</feature>
<proteinExistence type="predicted"/>
<sequence>MDPADEEVTSFQTDKGLYCYLVMSFGLKNTRATYQCLINKVFKDLIWRTMEVYIDNILVKSLKKSQHITDLEQYFH</sequence>
<evidence type="ECO:0000313" key="3">
    <source>
        <dbReference type="Proteomes" id="UP000233837"/>
    </source>
</evidence>
<accession>A0A2I0VBX3</accession>
<keyword evidence="3" id="KW-1185">Reference proteome</keyword>
<dbReference type="EMBL" id="KZ503873">
    <property type="protein sequence ID" value="PKU60922.1"/>
    <property type="molecule type" value="Genomic_DNA"/>
</dbReference>
<dbReference type="PANTHER" id="PTHR24559">
    <property type="entry name" value="TRANSPOSON TY3-I GAG-POL POLYPROTEIN"/>
    <property type="match status" value="1"/>
</dbReference>
<evidence type="ECO:0000259" key="1">
    <source>
        <dbReference type="Pfam" id="PF00078"/>
    </source>
</evidence>
<dbReference type="Pfam" id="PF00078">
    <property type="entry name" value="RVT_1"/>
    <property type="match status" value="1"/>
</dbReference>
<protein>
    <recommendedName>
        <fullName evidence="1">Reverse transcriptase domain-containing protein</fullName>
    </recommendedName>
</protein>
<evidence type="ECO:0000313" key="2">
    <source>
        <dbReference type="EMBL" id="PKU60922.1"/>
    </source>
</evidence>
<reference evidence="2 3" key="1">
    <citation type="journal article" date="2016" name="Sci. Rep.">
        <title>The Dendrobium catenatum Lindl. genome sequence provides insights into polysaccharide synthase, floral development and adaptive evolution.</title>
        <authorList>
            <person name="Zhang G.Q."/>
            <person name="Xu Q."/>
            <person name="Bian C."/>
            <person name="Tsai W.C."/>
            <person name="Yeh C.M."/>
            <person name="Liu K.W."/>
            <person name="Yoshida K."/>
            <person name="Zhang L.S."/>
            <person name="Chang S.B."/>
            <person name="Chen F."/>
            <person name="Shi Y."/>
            <person name="Su Y.Y."/>
            <person name="Zhang Y.Q."/>
            <person name="Chen L.J."/>
            <person name="Yin Y."/>
            <person name="Lin M."/>
            <person name="Huang H."/>
            <person name="Deng H."/>
            <person name="Wang Z.W."/>
            <person name="Zhu S.L."/>
            <person name="Zhao X."/>
            <person name="Deng C."/>
            <person name="Niu S.C."/>
            <person name="Huang J."/>
            <person name="Wang M."/>
            <person name="Liu G.H."/>
            <person name="Yang H.J."/>
            <person name="Xiao X.J."/>
            <person name="Hsiao Y.Y."/>
            <person name="Wu W.L."/>
            <person name="Chen Y.Y."/>
            <person name="Mitsuda N."/>
            <person name="Ohme-Takagi M."/>
            <person name="Luo Y.B."/>
            <person name="Van de Peer Y."/>
            <person name="Liu Z.J."/>
        </authorList>
    </citation>
    <scope>NUCLEOTIDE SEQUENCE [LARGE SCALE GENOMIC DNA]</scope>
    <source>
        <tissue evidence="2">The whole plant</tissue>
    </source>
</reference>
<dbReference type="InterPro" id="IPR053134">
    <property type="entry name" value="RNA-dir_DNA_polymerase"/>
</dbReference>
<dbReference type="Proteomes" id="UP000233837">
    <property type="component" value="Unassembled WGS sequence"/>
</dbReference>
<dbReference type="InterPro" id="IPR043128">
    <property type="entry name" value="Rev_trsase/Diguanyl_cyclase"/>
</dbReference>
<reference evidence="2 3" key="2">
    <citation type="journal article" date="2017" name="Nature">
        <title>The Apostasia genome and the evolution of orchids.</title>
        <authorList>
            <person name="Zhang G.Q."/>
            <person name="Liu K.W."/>
            <person name="Li Z."/>
            <person name="Lohaus R."/>
            <person name="Hsiao Y.Y."/>
            <person name="Niu S.C."/>
            <person name="Wang J.Y."/>
            <person name="Lin Y.C."/>
            <person name="Xu Q."/>
            <person name="Chen L.J."/>
            <person name="Yoshida K."/>
            <person name="Fujiwara S."/>
            <person name="Wang Z.W."/>
            <person name="Zhang Y.Q."/>
            <person name="Mitsuda N."/>
            <person name="Wang M."/>
            <person name="Liu G.H."/>
            <person name="Pecoraro L."/>
            <person name="Huang H.X."/>
            <person name="Xiao X.J."/>
            <person name="Lin M."/>
            <person name="Wu X.Y."/>
            <person name="Wu W.L."/>
            <person name="Chen Y.Y."/>
            <person name="Chang S.B."/>
            <person name="Sakamoto S."/>
            <person name="Ohme-Takagi M."/>
            <person name="Yagi M."/>
            <person name="Zeng S.J."/>
            <person name="Shen C.Y."/>
            <person name="Yeh C.M."/>
            <person name="Luo Y.B."/>
            <person name="Tsai W.C."/>
            <person name="Van de Peer Y."/>
            <person name="Liu Z.J."/>
        </authorList>
    </citation>
    <scope>NUCLEOTIDE SEQUENCE [LARGE SCALE GENOMIC DNA]</scope>
    <source>
        <tissue evidence="2">The whole plant</tissue>
    </source>
</reference>
<dbReference type="AlphaFoldDB" id="A0A2I0VBX3"/>
<gene>
    <name evidence="2" type="ORF">MA16_Dca027006</name>
</gene>